<proteinExistence type="predicted"/>
<gene>
    <name evidence="1" type="ORF">LTRI10_LOCUS38544</name>
</gene>
<evidence type="ECO:0000313" key="1">
    <source>
        <dbReference type="EMBL" id="CAL1398307.1"/>
    </source>
</evidence>
<organism evidence="1 2">
    <name type="scientific">Linum trigynum</name>
    <dbReference type="NCBI Taxonomy" id="586398"/>
    <lineage>
        <taxon>Eukaryota</taxon>
        <taxon>Viridiplantae</taxon>
        <taxon>Streptophyta</taxon>
        <taxon>Embryophyta</taxon>
        <taxon>Tracheophyta</taxon>
        <taxon>Spermatophyta</taxon>
        <taxon>Magnoliopsida</taxon>
        <taxon>eudicotyledons</taxon>
        <taxon>Gunneridae</taxon>
        <taxon>Pentapetalae</taxon>
        <taxon>rosids</taxon>
        <taxon>fabids</taxon>
        <taxon>Malpighiales</taxon>
        <taxon>Linaceae</taxon>
        <taxon>Linum</taxon>
    </lineage>
</organism>
<dbReference type="Proteomes" id="UP001497516">
    <property type="component" value="Chromosome 6"/>
</dbReference>
<name>A0AAV2FJZ6_9ROSI</name>
<accession>A0AAV2FJZ6</accession>
<dbReference type="EMBL" id="OZ034819">
    <property type="protein sequence ID" value="CAL1398307.1"/>
    <property type="molecule type" value="Genomic_DNA"/>
</dbReference>
<reference evidence="1 2" key="1">
    <citation type="submission" date="2024-04" db="EMBL/GenBank/DDBJ databases">
        <authorList>
            <person name="Fracassetti M."/>
        </authorList>
    </citation>
    <scope>NUCLEOTIDE SEQUENCE [LARGE SCALE GENOMIC DNA]</scope>
</reference>
<keyword evidence="2" id="KW-1185">Reference proteome</keyword>
<sequence>MISPLSTDLCQFLFGWHFRNFLGEEWPFYLDFEDYRSQIRTEAILQQVLSPSSPDLDGFIPGQFLADSKGVPSQISGDFCKCQFLSILEDTYYRTRPRVFSSDNEVYRSYSP</sequence>
<evidence type="ECO:0000313" key="2">
    <source>
        <dbReference type="Proteomes" id="UP001497516"/>
    </source>
</evidence>
<protein>
    <recommendedName>
        <fullName evidence="3">Maturase K</fullName>
    </recommendedName>
</protein>
<dbReference type="AlphaFoldDB" id="A0AAV2FJZ6"/>
<evidence type="ECO:0008006" key="3">
    <source>
        <dbReference type="Google" id="ProtNLM"/>
    </source>
</evidence>